<dbReference type="InterPro" id="IPR013893">
    <property type="entry name" value="RNase_P_Rpp40"/>
</dbReference>
<gene>
    <name evidence="1" type="ORF">LTR91_013481</name>
</gene>
<protein>
    <submittedName>
        <fullName evidence="1">Uncharacterized protein</fullName>
    </submittedName>
</protein>
<dbReference type="Proteomes" id="UP001175353">
    <property type="component" value="Unassembled WGS sequence"/>
</dbReference>
<sequence>MLDISSHNGPKPRCYFTHAVLSNFIDYDLPPTKKRPFTTIAAQTTSHTVDILLPKSSLPKFQEGLGNGKGTFQYARVHMKLSDIIEGDFFNHYVKAGAYGWLAPGVHVLISGVGNIVMLSQGRPGIDPVYLLSEGMLRLEVNKVMYERMGLEGKVIPGEGRKHVKARFAIEINLRLPSMVRGKPGFDRVVWAFRNVLNHSVTWLFHDLEAITDGSGPIAVHQPLVRKIEPSVEELDGAVMFVTPGSLEQDDHSLATELLEWVTMAANLSPRLQRNDSIDSYLSKYNVTLPTSDGDAGGHPETQDLARIRWHGFAHASFVSKVFMTALKACGDDWFAISATSFSGEAYVILKTGERTLTWESLD</sequence>
<dbReference type="PANTHER" id="PTHR15396">
    <property type="entry name" value="RIBONUCLEASE P PROTEIN SUBUNIT P40"/>
    <property type="match status" value="1"/>
</dbReference>
<organism evidence="1 2">
    <name type="scientific">Friedmanniomyces endolithicus</name>
    <dbReference type="NCBI Taxonomy" id="329885"/>
    <lineage>
        <taxon>Eukaryota</taxon>
        <taxon>Fungi</taxon>
        <taxon>Dikarya</taxon>
        <taxon>Ascomycota</taxon>
        <taxon>Pezizomycotina</taxon>
        <taxon>Dothideomycetes</taxon>
        <taxon>Dothideomycetidae</taxon>
        <taxon>Mycosphaerellales</taxon>
        <taxon>Teratosphaeriaceae</taxon>
        <taxon>Friedmanniomyces</taxon>
    </lineage>
</organism>
<proteinExistence type="predicted"/>
<dbReference type="Pfam" id="PF08584">
    <property type="entry name" value="Ribonuc_P_40"/>
    <property type="match status" value="1"/>
</dbReference>
<dbReference type="GO" id="GO:0030681">
    <property type="term" value="C:multimeric ribonuclease P complex"/>
    <property type="evidence" value="ECO:0007669"/>
    <property type="project" value="TreeGrafter"/>
</dbReference>
<accession>A0AAN6QPN9</accession>
<reference evidence="1" key="1">
    <citation type="submission" date="2023-06" db="EMBL/GenBank/DDBJ databases">
        <title>Black Yeasts Isolated from many extreme environments.</title>
        <authorList>
            <person name="Coleine C."/>
            <person name="Stajich J.E."/>
            <person name="Selbmann L."/>
        </authorList>
    </citation>
    <scope>NUCLEOTIDE SEQUENCE</scope>
    <source>
        <strain evidence="1">CCFEE 5200</strain>
    </source>
</reference>
<evidence type="ECO:0000313" key="1">
    <source>
        <dbReference type="EMBL" id="KAK0977097.1"/>
    </source>
</evidence>
<dbReference type="PANTHER" id="PTHR15396:SF1">
    <property type="entry name" value="RIBONUCLEASE P PROTEIN SUBUNIT P40"/>
    <property type="match status" value="1"/>
</dbReference>
<dbReference type="GO" id="GO:0000172">
    <property type="term" value="C:ribonuclease MRP complex"/>
    <property type="evidence" value="ECO:0007669"/>
    <property type="project" value="TreeGrafter"/>
</dbReference>
<dbReference type="GO" id="GO:0000171">
    <property type="term" value="F:ribonuclease MRP activity"/>
    <property type="evidence" value="ECO:0007669"/>
    <property type="project" value="TreeGrafter"/>
</dbReference>
<comment type="caution">
    <text evidence="1">The sequence shown here is derived from an EMBL/GenBank/DDBJ whole genome shotgun (WGS) entry which is preliminary data.</text>
</comment>
<dbReference type="GO" id="GO:0004526">
    <property type="term" value="F:ribonuclease P activity"/>
    <property type="evidence" value="ECO:0007669"/>
    <property type="project" value="TreeGrafter"/>
</dbReference>
<keyword evidence="2" id="KW-1185">Reference proteome</keyword>
<dbReference type="GO" id="GO:0000447">
    <property type="term" value="P:endonucleolytic cleavage in ITS1 to separate SSU-rRNA from 5.8S rRNA and LSU-rRNA from tricistronic rRNA transcript (SSU-rRNA, 5.8S rRNA, LSU-rRNA)"/>
    <property type="evidence" value="ECO:0007669"/>
    <property type="project" value="TreeGrafter"/>
</dbReference>
<evidence type="ECO:0000313" key="2">
    <source>
        <dbReference type="Proteomes" id="UP001175353"/>
    </source>
</evidence>
<dbReference type="EMBL" id="JAUJLE010000136">
    <property type="protein sequence ID" value="KAK0977097.1"/>
    <property type="molecule type" value="Genomic_DNA"/>
</dbReference>
<dbReference type="AlphaFoldDB" id="A0AAN6QPN9"/>
<name>A0AAN6QPN9_9PEZI</name>
<dbReference type="GO" id="GO:0001682">
    <property type="term" value="P:tRNA 5'-leader removal"/>
    <property type="evidence" value="ECO:0007669"/>
    <property type="project" value="InterPro"/>
</dbReference>